<feature type="compositionally biased region" description="Polar residues" evidence="1">
    <location>
        <begin position="79"/>
        <end position="96"/>
    </location>
</feature>
<dbReference type="PANTHER" id="PTHR46434">
    <property type="entry name" value="GENETIC INTERACTOR OF PROHIBITINS 3, MITOCHONDRIAL"/>
    <property type="match status" value="1"/>
</dbReference>
<dbReference type="InterPro" id="IPR048422">
    <property type="entry name" value="NOA1/YqeH-like_C"/>
</dbReference>
<dbReference type="CDD" id="cd01855">
    <property type="entry name" value="YqeH"/>
    <property type="match status" value="1"/>
</dbReference>
<feature type="signal peptide" evidence="2">
    <location>
        <begin position="1"/>
        <end position="24"/>
    </location>
</feature>
<dbReference type="Pfam" id="PF21516">
    <property type="entry name" value="YqeH-like_C"/>
    <property type="match status" value="1"/>
</dbReference>
<dbReference type="EMBL" id="IACT01004874">
    <property type="protein sequence ID" value="LAC24048.1"/>
    <property type="molecule type" value="mRNA"/>
</dbReference>
<dbReference type="GO" id="GO:0005525">
    <property type="term" value="F:GTP binding"/>
    <property type="evidence" value="ECO:0007669"/>
    <property type="project" value="InterPro"/>
</dbReference>
<dbReference type="SUPFAM" id="SSF52540">
    <property type="entry name" value="P-loop containing nucleoside triphosphate hydrolases"/>
    <property type="match status" value="1"/>
</dbReference>
<dbReference type="AlphaFoldDB" id="A0A6A7FZK3"/>
<dbReference type="InterPro" id="IPR027417">
    <property type="entry name" value="P-loop_NTPase"/>
</dbReference>
<evidence type="ECO:0000259" key="4">
    <source>
        <dbReference type="Pfam" id="PF21516"/>
    </source>
</evidence>
<dbReference type="InterPro" id="IPR006073">
    <property type="entry name" value="GTP-bd"/>
</dbReference>
<name>A0A6A7FZK3_9CRUS</name>
<sequence length="575" mass="63623">MLNWSLPCRWRLIRFFSSSSLSLAKKCAGCGVALQIKFPKKPGFMIKSSPKKDPSEIPGYTPKWVLAQQIEQLARGLSPSESASALNDSSHETSTAVEDALGTSDASDATERELLGEPDMHTTTADAGLSLSSLHMDSELELDETDDDDSHLLGLSDFGIASSDPHSDGSVVVTVPDLPGATPRLHKPAPSSPTASDPQKEEEENVERICCRCHQLTHQGKVRLGESVDRTDFRQALIKIVKDNPRAAILALVDVMDFHGTILTDLKDIIGDRHPVILCVNKIDVLPREMSSMRLNRWVQRQAANLELWVYDLLLISAAKGANIGKVFEVLRNVCSNEGRDLYVIGTTNVGKSTFINSLLKKGFLKNHRRHETTTSVFPGTTLDLIDFPLPIHPRNRLFDTPGILSDTQLSAKLQFDELKLITPRKRLKPRTYRVSKGQSMIFGAGLGRVDLTDGRPIYFTVFMSSTISIHITKTERVDEVLKKLTGTLLSPPSTFERHQALGWSFRFTKKLRGIGWGESVKDVVFSGFGWIALTGCGNFRIAAWGASNADVRTRPPLMPFESQKSYRKFTGVAK</sequence>
<evidence type="ECO:0000259" key="3">
    <source>
        <dbReference type="Pfam" id="PF01926"/>
    </source>
</evidence>
<dbReference type="InterPro" id="IPR050896">
    <property type="entry name" value="Mito_lipid_metab_GTPase"/>
</dbReference>
<protein>
    <submittedName>
        <fullName evidence="5">Ribosome biogenesis gtpase</fullName>
    </submittedName>
</protein>
<evidence type="ECO:0000256" key="2">
    <source>
        <dbReference type="SAM" id="SignalP"/>
    </source>
</evidence>
<proteinExistence type="evidence at transcript level"/>
<keyword evidence="2" id="KW-0732">Signal</keyword>
<feature type="domain" description="NOA1/YqeH-like C-terminal" evidence="4">
    <location>
        <begin position="460"/>
        <end position="555"/>
    </location>
</feature>
<feature type="region of interest" description="Disordered" evidence="1">
    <location>
        <begin position="165"/>
        <end position="203"/>
    </location>
</feature>
<dbReference type="GO" id="GO:0005739">
    <property type="term" value="C:mitochondrion"/>
    <property type="evidence" value="ECO:0007669"/>
    <property type="project" value="TreeGrafter"/>
</dbReference>
<feature type="region of interest" description="Disordered" evidence="1">
    <location>
        <begin position="77"/>
        <end position="107"/>
    </location>
</feature>
<accession>A0A6A7FZK3</accession>
<organism evidence="5">
    <name type="scientific">Hirondellea gigas</name>
    <dbReference type="NCBI Taxonomy" id="1518452"/>
    <lineage>
        <taxon>Eukaryota</taxon>
        <taxon>Metazoa</taxon>
        <taxon>Ecdysozoa</taxon>
        <taxon>Arthropoda</taxon>
        <taxon>Crustacea</taxon>
        <taxon>Multicrustacea</taxon>
        <taxon>Malacostraca</taxon>
        <taxon>Eumalacostraca</taxon>
        <taxon>Peracarida</taxon>
        <taxon>Amphipoda</taxon>
        <taxon>Amphilochidea</taxon>
        <taxon>Lysianassida</taxon>
        <taxon>Lysianassidira</taxon>
        <taxon>Lysianassoidea</taxon>
        <taxon>Lysianassidae</taxon>
        <taxon>Hirondellea</taxon>
    </lineage>
</organism>
<evidence type="ECO:0000256" key="1">
    <source>
        <dbReference type="SAM" id="MobiDB-lite"/>
    </source>
</evidence>
<feature type="domain" description="G" evidence="3">
    <location>
        <begin position="343"/>
        <end position="408"/>
    </location>
</feature>
<feature type="chain" id="PRO_5025655156" evidence="2">
    <location>
        <begin position="25"/>
        <end position="575"/>
    </location>
</feature>
<dbReference type="Gene3D" id="3.40.50.300">
    <property type="entry name" value="P-loop containing nucleotide triphosphate hydrolases"/>
    <property type="match status" value="1"/>
</dbReference>
<dbReference type="Pfam" id="PF01926">
    <property type="entry name" value="MMR_HSR1"/>
    <property type="match status" value="1"/>
</dbReference>
<reference evidence="5" key="1">
    <citation type="submission" date="2017-11" db="EMBL/GenBank/DDBJ databases">
        <title>The sensing device of the deep-sea amphipod.</title>
        <authorList>
            <person name="Kobayashi H."/>
            <person name="Nagahama T."/>
            <person name="Arai W."/>
            <person name="Sasagawa Y."/>
            <person name="Umeda M."/>
            <person name="Hayashi T."/>
            <person name="Nikaido I."/>
            <person name="Watanabe H."/>
            <person name="Oguri K."/>
            <person name="Kitazato H."/>
            <person name="Fujioka K."/>
            <person name="Kido Y."/>
            <person name="Takami H."/>
        </authorList>
    </citation>
    <scope>NUCLEOTIDE SEQUENCE</scope>
    <source>
        <tissue evidence="5">Whole body</tissue>
    </source>
</reference>
<evidence type="ECO:0000313" key="5">
    <source>
        <dbReference type="EMBL" id="LAC24048.1"/>
    </source>
</evidence>
<dbReference type="PANTHER" id="PTHR46434:SF1">
    <property type="entry name" value="GENETIC INTERACTOR OF PROHIBITINS 3, MITOCHONDRIAL"/>
    <property type="match status" value="1"/>
</dbReference>